<gene>
    <name evidence="3" type="ORF">LMG28138_04254</name>
</gene>
<feature type="domain" description="DUF2357" evidence="2">
    <location>
        <begin position="137"/>
        <end position="377"/>
    </location>
</feature>
<evidence type="ECO:0000256" key="1">
    <source>
        <dbReference type="SAM" id="MobiDB-lite"/>
    </source>
</evidence>
<dbReference type="Proteomes" id="UP000494115">
    <property type="component" value="Unassembled WGS sequence"/>
</dbReference>
<sequence>MSFVALHRARFDLGSGVVLDIESALGQGRPLGSFQPIPGLLAAEEELDAETLESGGVLPMCWRETNQLFEPFQLREDSDYFIDITVPLSLADVKQQATIHPAWPFDQRLTSAFKREPVRRWREVLVAGRAHTIITAQLRLRSHAGVIHFATQFGGYLRAEVVCRKLRYFDEFKLLLDKLAEKAAELLLAYDSPVSLSFSVSEDQAETEAALHFLMRHVMSSGNLPVAVEEILANPHVRLLEQTEATPVEELEEADPELIVDSIDLHTLSLGGPLSRVFRGFTPTELPRREAFESHDTPENRYAKAFLEHCRLIAQRLENLMALRRRRAAEREARVWGNLLDELLQYGLWREVGPLAQVPTNSQVLLRKRGYKELFRFDITLRMRLALAWKQGAELADGLVGDVRPVSHIYEYWCFFTLREILSEICPQIGGGDFLTVSKDGLRIQLSKGQRSECRFEFESKSGIKVHISLFYNRRFSRPKAPRTDWFGSYTASFDPDFSIVARIPGHPAHWFHFDAKYRLDRQEAEDLFQSSGDQGGGESEPAAETDYTVELSRVHKQDDLFKMHTYRDGILGTRGAYVLFPGDGVGGQVQNPNPNFFVRHPSAFGTTSPQSVPSVGAFPLAPEHSGTQTMAVRALLSMAFEAVASGSGYREEDAYFP</sequence>
<dbReference type="EMBL" id="CADIKM010000026">
    <property type="protein sequence ID" value="CAB3797480.1"/>
    <property type="molecule type" value="Genomic_DNA"/>
</dbReference>
<dbReference type="Pfam" id="PF09823">
    <property type="entry name" value="DUF2357"/>
    <property type="match status" value="1"/>
</dbReference>
<keyword evidence="4" id="KW-1185">Reference proteome</keyword>
<protein>
    <recommendedName>
        <fullName evidence="2">DUF2357 domain-containing protein</fullName>
    </recommendedName>
</protein>
<feature type="region of interest" description="Disordered" evidence="1">
    <location>
        <begin position="528"/>
        <end position="547"/>
    </location>
</feature>
<dbReference type="AlphaFoldDB" id="A0A6S7CTL8"/>
<evidence type="ECO:0000313" key="3">
    <source>
        <dbReference type="EMBL" id="CAB3797480.1"/>
    </source>
</evidence>
<accession>A0A6S7CTL8</accession>
<evidence type="ECO:0000259" key="2">
    <source>
        <dbReference type="Pfam" id="PF09823"/>
    </source>
</evidence>
<dbReference type="InterPro" id="IPR018633">
    <property type="entry name" value="DUF2357"/>
</dbReference>
<organism evidence="3 4">
    <name type="scientific">Pararobbsia alpina</name>
    <dbReference type="NCBI Taxonomy" id="621374"/>
    <lineage>
        <taxon>Bacteria</taxon>
        <taxon>Pseudomonadati</taxon>
        <taxon>Pseudomonadota</taxon>
        <taxon>Betaproteobacteria</taxon>
        <taxon>Burkholderiales</taxon>
        <taxon>Burkholderiaceae</taxon>
        <taxon>Pararobbsia</taxon>
    </lineage>
</organism>
<proteinExistence type="predicted"/>
<dbReference type="InterPro" id="IPR007505">
    <property type="entry name" value="PDDEXK_7"/>
</dbReference>
<name>A0A6S7CTL8_9BURK</name>
<evidence type="ECO:0000313" key="4">
    <source>
        <dbReference type="Proteomes" id="UP000494115"/>
    </source>
</evidence>
<dbReference type="Pfam" id="PF04411">
    <property type="entry name" value="PDDEXK_7"/>
    <property type="match status" value="1"/>
</dbReference>
<reference evidence="3 4" key="1">
    <citation type="submission" date="2020-04" db="EMBL/GenBank/DDBJ databases">
        <authorList>
            <person name="De Canck E."/>
        </authorList>
    </citation>
    <scope>NUCLEOTIDE SEQUENCE [LARGE SCALE GENOMIC DNA]</scope>
    <source>
        <strain evidence="3 4">LMG 28138</strain>
    </source>
</reference>